<protein>
    <recommendedName>
        <fullName evidence="5">LYR motif-containing protein 2</fullName>
    </recommendedName>
</protein>
<comment type="subcellular location">
    <subcellularLocation>
        <location evidence="1">Mitochondrion</location>
    </subcellularLocation>
</comment>
<comment type="caution">
    <text evidence="8">The sequence shown here is derived from an EMBL/GenBank/DDBJ whole genome shotgun (WGS) entry which is preliminary data.</text>
</comment>
<dbReference type="GO" id="GO:0005739">
    <property type="term" value="C:mitochondrion"/>
    <property type="evidence" value="ECO:0007669"/>
    <property type="project" value="UniProtKB-SubCell"/>
</dbReference>
<accession>A0A9P4N1M3</accession>
<keyword evidence="4" id="KW-0496">Mitochondrion</keyword>
<dbReference type="Pfam" id="PF05347">
    <property type="entry name" value="Complex1_LYR"/>
    <property type="match status" value="1"/>
</dbReference>
<dbReference type="Proteomes" id="UP000800093">
    <property type="component" value="Unassembled WGS sequence"/>
</dbReference>
<sequence length="107" mass="12252">MHGYAAIATKASLRLRMRGKSPLGLDHFIQRQRALTLWREVLRSTAAISDVTTKNDMRQFARAEFEQHKNVTDLQHIRYLISTGKVQFDTMKGTLINSGVLNERAPR</sequence>
<organism evidence="8 9">
    <name type="scientific">Lojkania enalia</name>
    <dbReference type="NCBI Taxonomy" id="147567"/>
    <lineage>
        <taxon>Eukaryota</taxon>
        <taxon>Fungi</taxon>
        <taxon>Dikarya</taxon>
        <taxon>Ascomycota</taxon>
        <taxon>Pezizomycotina</taxon>
        <taxon>Dothideomycetes</taxon>
        <taxon>Pleosporomycetidae</taxon>
        <taxon>Pleosporales</taxon>
        <taxon>Pleosporales incertae sedis</taxon>
        <taxon>Lojkania</taxon>
    </lineage>
</organism>
<dbReference type="AlphaFoldDB" id="A0A9P4N1M3"/>
<evidence type="ECO:0000259" key="7">
    <source>
        <dbReference type="Pfam" id="PF05347"/>
    </source>
</evidence>
<evidence type="ECO:0000256" key="3">
    <source>
        <dbReference type="ARBA" id="ARBA00022946"/>
    </source>
</evidence>
<evidence type="ECO:0000313" key="8">
    <source>
        <dbReference type="EMBL" id="KAF2266250.1"/>
    </source>
</evidence>
<gene>
    <name evidence="8" type="ORF">CC78DRAFT_152304</name>
</gene>
<evidence type="ECO:0000256" key="5">
    <source>
        <dbReference type="ARBA" id="ARBA00026235"/>
    </source>
</evidence>
<dbReference type="OrthoDB" id="74240at2759"/>
<comment type="function">
    <text evidence="6">Involved in efficient integration of the N-module into mitochondrial respiratory chain complex I.</text>
</comment>
<evidence type="ECO:0000256" key="1">
    <source>
        <dbReference type="ARBA" id="ARBA00004173"/>
    </source>
</evidence>
<dbReference type="InterPro" id="IPR045293">
    <property type="entry name" value="Complex1_LYR_LYRM2"/>
</dbReference>
<reference evidence="9" key="1">
    <citation type="journal article" date="2020" name="Stud. Mycol.">
        <title>101 Dothideomycetes genomes: A test case for predicting lifestyles and emergence of pathogens.</title>
        <authorList>
            <person name="Haridas S."/>
            <person name="Albert R."/>
            <person name="Binder M."/>
            <person name="Bloem J."/>
            <person name="LaButti K."/>
            <person name="Salamov A."/>
            <person name="Andreopoulos B."/>
            <person name="Baker S."/>
            <person name="Barry K."/>
            <person name="Bills G."/>
            <person name="Bluhm B."/>
            <person name="Cannon C."/>
            <person name="Castanera R."/>
            <person name="Culley D."/>
            <person name="Daum C."/>
            <person name="Ezra D."/>
            <person name="Gonzalez J."/>
            <person name="Henrissat B."/>
            <person name="Kuo A."/>
            <person name="Liang C."/>
            <person name="Lipzen A."/>
            <person name="Lutzoni F."/>
            <person name="Magnuson J."/>
            <person name="Mondo S."/>
            <person name="Nolan M."/>
            <person name="Ohm R."/>
            <person name="Pangilinan J."/>
            <person name="Park H.-J."/>
            <person name="Ramirez L."/>
            <person name="Alfaro M."/>
            <person name="Sun H."/>
            <person name="Tritt A."/>
            <person name="Yoshinaga Y."/>
            <person name="Zwiers L.-H."/>
            <person name="Turgeon B."/>
            <person name="Goodwin S."/>
            <person name="Spatafora J."/>
            <person name="Crous P."/>
            <person name="Grigoriev I."/>
        </authorList>
    </citation>
    <scope>NUCLEOTIDE SEQUENCE [LARGE SCALE GENOMIC DNA]</scope>
    <source>
        <strain evidence="9">CBS 304.66</strain>
    </source>
</reference>
<dbReference type="PANTHER" id="PTHR13675:SF0">
    <property type="entry name" value="LYR MOTIF-CONTAINING PROTEIN 2"/>
    <property type="match status" value="1"/>
</dbReference>
<dbReference type="CDD" id="cd20262">
    <property type="entry name" value="Complex1_LYR_LYRM2"/>
    <property type="match status" value="1"/>
</dbReference>
<proteinExistence type="inferred from homology"/>
<evidence type="ECO:0000256" key="2">
    <source>
        <dbReference type="ARBA" id="ARBA00009508"/>
    </source>
</evidence>
<comment type="similarity">
    <text evidence="2">Belongs to the complex I LYR family.</text>
</comment>
<evidence type="ECO:0000313" key="9">
    <source>
        <dbReference type="Proteomes" id="UP000800093"/>
    </source>
</evidence>
<evidence type="ECO:0000256" key="4">
    <source>
        <dbReference type="ARBA" id="ARBA00023128"/>
    </source>
</evidence>
<dbReference type="PANTHER" id="PTHR13675">
    <property type="entry name" value="LYR MOTIF-CONTAINING PROTEIN 2"/>
    <property type="match status" value="1"/>
</dbReference>
<dbReference type="EMBL" id="ML986599">
    <property type="protein sequence ID" value="KAF2266250.1"/>
    <property type="molecule type" value="Genomic_DNA"/>
</dbReference>
<dbReference type="InterPro" id="IPR008011">
    <property type="entry name" value="Complex1_LYR_dom"/>
</dbReference>
<feature type="domain" description="Complex 1 LYR protein" evidence="7">
    <location>
        <begin position="32"/>
        <end position="89"/>
    </location>
</feature>
<evidence type="ECO:0000256" key="6">
    <source>
        <dbReference type="ARBA" id="ARBA00044735"/>
    </source>
</evidence>
<name>A0A9P4N1M3_9PLEO</name>
<keyword evidence="9" id="KW-1185">Reference proteome</keyword>
<keyword evidence="3" id="KW-0809">Transit peptide</keyword>